<dbReference type="Gene3D" id="3.90.1570.10">
    <property type="entry name" value="tt1808, chain A"/>
    <property type="match status" value="1"/>
</dbReference>
<dbReference type="Proteomes" id="UP000007887">
    <property type="component" value="Plasmid pSRC4"/>
</dbReference>
<feature type="domain" description="Putative restriction endonuclease" evidence="1">
    <location>
        <begin position="8"/>
        <end position="142"/>
    </location>
</feature>
<proteinExistence type="predicted"/>
<dbReference type="PATRIC" id="fig|927704.6.peg.3516"/>
<dbReference type="OrthoDB" id="9798254at2"/>
<dbReference type="SUPFAM" id="SSF52980">
    <property type="entry name" value="Restriction endonuclease-like"/>
    <property type="match status" value="1"/>
</dbReference>
<dbReference type="CDD" id="cd06260">
    <property type="entry name" value="DUF820-like"/>
    <property type="match status" value="1"/>
</dbReference>
<dbReference type="EMBL" id="AP012294">
    <property type="protein sequence ID" value="BAL84752.1"/>
    <property type="molecule type" value="Genomic_DNA"/>
</dbReference>
<dbReference type="AlphaFoldDB" id="I0GVG5"/>
<dbReference type="HOGENOM" id="CLU_076312_0_2_9"/>
<keyword evidence="2" id="KW-0614">Plasmid</keyword>
<dbReference type="InterPro" id="IPR011335">
    <property type="entry name" value="Restrct_endonuc-II-like"/>
</dbReference>
<dbReference type="PANTHER" id="PTHR35400">
    <property type="entry name" value="SLR1083 PROTEIN"/>
    <property type="match status" value="1"/>
</dbReference>
<name>I0GVG5_SELRL</name>
<reference evidence="2 3" key="1">
    <citation type="submission" date="2011-10" db="EMBL/GenBank/DDBJ databases">
        <title>Whole genome sequence of Selenomonas ruminantium subsp. lactilytica TAM6421.</title>
        <authorList>
            <person name="Oguchi A."/>
            <person name="Ankai A."/>
            <person name="Kaneko J."/>
            <person name="Yamada-Narita S."/>
            <person name="Fukui S."/>
            <person name="Takahashi M."/>
            <person name="Onodera T."/>
            <person name="Kojima S."/>
            <person name="Fushimi T."/>
            <person name="Abe N."/>
            <person name="Kamio Y."/>
            <person name="Yamazaki S."/>
            <person name="Fujita N."/>
        </authorList>
    </citation>
    <scope>NUCLEOTIDE SEQUENCE [LARGE SCALE GENOMIC DNA]</scope>
    <source>
        <strain evidence="3">NBRC 103574 / TAM6421</strain>
        <plasmid evidence="2 3">pSRC4</plasmid>
    </source>
</reference>
<sequence>MDALLEKIPSEYIGGVKYRMSPTSLFHFMADKNLTNIIENSLDSTQFFLTQDVGLIPSKGDVVYPDLAVYQKPIEHTESGLITSVPVFVAEILSPSTRKKDMTVKKELYARIGVPEYWIVSPRDKAVEVYKLHYSNYRLDNIYTLIPPEEWMQMTAEEKDEHPHLTLVESIDVSVDIGDIFKERN</sequence>
<geneLocation type="plasmid" evidence="2 3">
    <name>pSRC4</name>
</geneLocation>
<dbReference type="PANTHER" id="PTHR35400:SF3">
    <property type="entry name" value="SLL1072 PROTEIN"/>
    <property type="match status" value="1"/>
</dbReference>
<accession>I0GVG5</accession>
<evidence type="ECO:0000259" key="1">
    <source>
        <dbReference type="Pfam" id="PF05685"/>
    </source>
</evidence>
<protein>
    <recommendedName>
        <fullName evidence="1">Putative restriction endonuclease domain-containing protein</fullName>
    </recommendedName>
</protein>
<dbReference type="RefSeq" id="WP_014426052.1">
    <property type="nucleotide sequence ID" value="NC_017069.1"/>
</dbReference>
<evidence type="ECO:0000313" key="3">
    <source>
        <dbReference type="Proteomes" id="UP000007887"/>
    </source>
</evidence>
<gene>
    <name evidence="2" type="ordered locus">SELR_pSRC401010</name>
</gene>
<organism evidence="2 3">
    <name type="scientific">Selenomonas ruminantium subsp. lactilytica (strain NBRC 103574 / TAM6421)</name>
    <dbReference type="NCBI Taxonomy" id="927704"/>
    <lineage>
        <taxon>Bacteria</taxon>
        <taxon>Bacillati</taxon>
        <taxon>Bacillota</taxon>
        <taxon>Negativicutes</taxon>
        <taxon>Selenomonadales</taxon>
        <taxon>Selenomonadaceae</taxon>
        <taxon>Selenomonas</taxon>
    </lineage>
</organism>
<dbReference type="Pfam" id="PF05685">
    <property type="entry name" value="Uma2"/>
    <property type="match status" value="1"/>
</dbReference>
<dbReference type="InterPro" id="IPR012296">
    <property type="entry name" value="Nuclease_put_TT1808"/>
</dbReference>
<evidence type="ECO:0000313" key="2">
    <source>
        <dbReference type="EMBL" id="BAL84752.1"/>
    </source>
</evidence>
<dbReference type="InterPro" id="IPR008538">
    <property type="entry name" value="Uma2"/>
</dbReference>
<dbReference type="KEGG" id="sri:SELR_pSRC401010"/>